<keyword evidence="3" id="KW-0804">Transcription</keyword>
<dbReference type="OrthoDB" id="4726108at2"/>
<dbReference type="PRINTS" id="PR00455">
    <property type="entry name" value="HTHTETR"/>
</dbReference>
<dbReference type="Proteomes" id="UP000078396">
    <property type="component" value="Unassembled WGS sequence"/>
</dbReference>
<dbReference type="GO" id="GO:0000976">
    <property type="term" value="F:transcription cis-regulatory region binding"/>
    <property type="evidence" value="ECO:0007669"/>
    <property type="project" value="TreeGrafter"/>
</dbReference>
<dbReference type="AlphaFoldDB" id="A0A178LPD7"/>
<dbReference type="PROSITE" id="PS50977">
    <property type="entry name" value="HTH_TETR_2"/>
    <property type="match status" value="1"/>
</dbReference>
<evidence type="ECO:0000256" key="3">
    <source>
        <dbReference type="ARBA" id="ARBA00023163"/>
    </source>
</evidence>
<dbReference type="EMBL" id="LWCS01000043">
    <property type="protein sequence ID" value="OAN34465.1"/>
    <property type="molecule type" value="Genomic_DNA"/>
</dbReference>
<dbReference type="RefSeq" id="WP_064283736.1">
    <property type="nucleotide sequence ID" value="NZ_LWCS01000043.1"/>
</dbReference>
<gene>
    <name evidence="6" type="ORF">A4X20_07115</name>
</gene>
<comment type="caution">
    <text evidence="6">The sequence shown here is derived from an EMBL/GenBank/DDBJ whole genome shotgun (WGS) entry which is preliminary data.</text>
</comment>
<dbReference type="Pfam" id="PF00440">
    <property type="entry name" value="TetR_N"/>
    <property type="match status" value="1"/>
</dbReference>
<organism evidence="6 7">
    <name type="scientific">Mycolicibacterium iranicum</name>
    <name type="common">Mycobacterium iranicum</name>
    <dbReference type="NCBI Taxonomy" id="912594"/>
    <lineage>
        <taxon>Bacteria</taxon>
        <taxon>Bacillati</taxon>
        <taxon>Actinomycetota</taxon>
        <taxon>Actinomycetes</taxon>
        <taxon>Mycobacteriales</taxon>
        <taxon>Mycobacteriaceae</taxon>
        <taxon>Mycolicibacterium</taxon>
    </lineage>
</organism>
<proteinExistence type="predicted"/>
<dbReference type="SUPFAM" id="SSF46689">
    <property type="entry name" value="Homeodomain-like"/>
    <property type="match status" value="1"/>
</dbReference>
<protein>
    <recommendedName>
        <fullName evidence="5">HTH tetR-type domain-containing protein</fullName>
    </recommendedName>
</protein>
<name>A0A178LPD7_MYCIR</name>
<feature type="DNA-binding region" description="H-T-H motif" evidence="4">
    <location>
        <begin position="40"/>
        <end position="59"/>
    </location>
</feature>
<dbReference type="InterPro" id="IPR041678">
    <property type="entry name" value="TetR_C_16"/>
</dbReference>
<dbReference type="SUPFAM" id="SSF48498">
    <property type="entry name" value="Tetracyclin repressor-like, C-terminal domain"/>
    <property type="match status" value="1"/>
</dbReference>
<sequence length="194" mass="21387">MPNPPEPGTRKRIRNPEAHRAAILTAAREVFGERGYALGTIREIARRAGVTHGLVVRHFETKEQLFVSCLLDGRRIPADVTVDMSDLPVRIARDYVERIEEDGSQDPFIALIRSAADIDVAKQLLRAMRMQPADAYLAGFDAADREQRGDLLGALLIGVTFSRYVLADGPLAAMTADEVIAFLTPLIRAILLPE</sequence>
<evidence type="ECO:0000259" key="5">
    <source>
        <dbReference type="PROSITE" id="PS50977"/>
    </source>
</evidence>
<dbReference type="GO" id="GO:0003700">
    <property type="term" value="F:DNA-binding transcription factor activity"/>
    <property type="evidence" value="ECO:0007669"/>
    <property type="project" value="TreeGrafter"/>
</dbReference>
<evidence type="ECO:0000313" key="6">
    <source>
        <dbReference type="EMBL" id="OAN34465.1"/>
    </source>
</evidence>
<dbReference type="Gene3D" id="1.10.10.60">
    <property type="entry name" value="Homeodomain-like"/>
    <property type="match status" value="1"/>
</dbReference>
<dbReference type="Pfam" id="PF17920">
    <property type="entry name" value="TetR_C_16"/>
    <property type="match status" value="1"/>
</dbReference>
<keyword evidence="2 4" id="KW-0238">DNA-binding</keyword>
<reference evidence="6 7" key="1">
    <citation type="submission" date="2016-04" db="EMBL/GenBank/DDBJ databases">
        <title>Draft Genome Sequences of Staphylococcus capitis Strain H36, S. capitis Strain H65, S. cohnii Strain H62, S. hominis Strain H69, Mycobacterium iranicum Strain H39, Plantibacter sp. Strain H53, Pseudomonas oryzihabitans Strain H72, and Microbacterium sp. Strain H83, isolated from residential settings.</title>
        <authorList>
            <person name="Lymperopoulou D."/>
            <person name="Adams R.I."/>
            <person name="Lindow S."/>
            <person name="Coil D.A."/>
            <person name="Jospin G."/>
            <person name="Eisen J.A."/>
        </authorList>
    </citation>
    <scope>NUCLEOTIDE SEQUENCE [LARGE SCALE GENOMIC DNA]</scope>
    <source>
        <strain evidence="6 7">H39</strain>
    </source>
</reference>
<keyword evidence="1" id="KW-0805">Transcription regulation</keyword>
<dbReference type="InterPro" id="IPR009057">
    <property type="entry name" value="Homeodomain-like_sf"/>
</dbReference>
<dbReference type="PANTHER" id="PTHR30055">
    <property type="entry name" value="HTH-TYPE TRANSCRIPTIONAL REGULATOR RUTR"/>
    <property type="match status" value="1"/>
</dbReference>
<dbReference type="InterPro" id="IPR050109">
    <property type="entry name" value="HTH-type_TetR-like_transc_reg"/>
</dbReference>
<dbReference type="Gene3D" id="1.10.357.10">
    <property type="entry name" value="Tetracycline Repressor, domain 2"/>
    <property type="match status" value="1"/>
</dbReference>
<dbReference type="InterPro" id="IPR001647">
    <property type="entry name" value="HTH_TetR"/>
</dbReference>
<evidence type="ECO:0000313" key="7">
    <source>
        <dbReference type="Proteomes" id="UP000078396"/>
    </source>
</evidence>
<accession>A0A178LPD7</accession>
<evidence type="ECO:0000256" key="4">
    <source>
        <dbReference type="PROSITE-ProRule" id="PRU00335"/>
    </source>
</evidence>
<evidence type="ECO:0000256" key="2">
    <source>
        <dbReference type="ARBA" id="ARBA00023125"/>
    </source>
</evidence>
<dbReference type="PANTHER" id="PTHR30055:SF234">
    <property type="entry name" value="HTH-TYPE TRANSCRIPTIONAL REGULATOR BETI"/>
    <property type="match status" value="1"/>
</dbReference>
<evidence type="ECO:0000256" key="1">
    <source>
        <dbReference type="ARBA" id="ARBA00023015"/>
    </source>
</evidence>
<dbReference type="InterPro" id="IPR036271">
    <property type="entry name" value="Tet_transcr_reg_TetR-rel_C_sf"/>
</dbReference>
<feature type="domain" description="HTH tetR-type" evidence="5">
    <location>
        <begin position="17"/>
        <end position="77"/>
    </location>
</feature>